<organism evidence="1 2">
    <name type="scientific">Fomitopsis schrenkii</name>
    <name type="common">Brown rot fungus</name>
    <dbReference type="NCBI Taxonomy" id="2126942"/>
    <lineage>
        <taxon>Eukaryota</taxon>
        <taxon>Fungi</taxon>
        <taxon>Dikarya</taxon>
        <taxon>Basidiomycota</taxon>
        <taxon>Agaricomycotina</taxon>
        <taxon>Agaricomycetes</taxon>
        <taxon>Polyporales</taxon>
        <taxon>Fomitopsis</taxon>
    </lineage>
</organism>
<evidence type="ECO:0000313" key="2">
    <source>
        <dbReference type="Proteomes" id="UP000015241"/>
    </source>
</evidence>
<dbReference type="HOGENOM" id="CLU_2263795_0_0_1"/>
<dbReference type="InParanoid" id="S8FM31"/>
<evidence type="ECO:0000313" key="1">
    <source>
        <dbReference type="EMBL" id="EPS99359.1"/>
    </source>
</evidence>
<keyword evidence="2" id="KW-1185">Reference proteome</keyword>
<dbReference type="AlphaFoldDB" id="S8FM31"/>
<dbReference type="Proteomes" id="UP000015241">
    <property type="component" value="Unassembled WGS sequence"/>
</dbReference>
<gene>
    <name evidence="1" type="ORF">FOMPIDRAFT_1024230</name>
</gene>
<dbReference type="EMBL" id="KE504157">
    <property type="protein sequence ID" value="EPS99359.1"/>
    <property type="molecule type" value="Genomic_DNA"/>
</dbReference>
<sequence>MDSGTTPLPSPNLPDGIQLGALYIHQIKPGGVGDSDTPDSVQIWMWDAVRDGSRAWVAQSTLPEHPEWHELCLSFSPTFEPGWTTESTRRRQRGALNITVVTS</sequence>
<proteinExistence type="predicted"/>
<dbReference type="OrthoDB" id="2815792at2759"/>
<name>S8FM31_FOMSC</name>
<reference evidence="1 2" key="1">
    <citation type="journal article" date="2012" name="Science">
        <title>The Paleozoic origin of enzymatic lignin decomposition reconstructed from 31 fungal genomes.</title>
        <authorList>
            <person name="Floudas D."/>
            <person name="Binder M."/>
            <person name="Riley R."/>
            <person name="Barry K."/>
            <person name="Blanchette R.A."/>
            <person name="Henrissat B."/>
            <person name="Martinez A.T."/>
            <person name="Otillar R."/>
            <person name="Spatafora J.W."/>
            <person name="Yadav J.S."/>
            <person name="Aerts A."/>
            <person name="Benoit I."/>
            <person name="Boyd A."/>
            <person name="Carlson A."/>
            <person name="Copeland A."/>
            <person name="Coutinho P.M."/>
            <person name="de Vries R.P."/>
            <person name="Ferreira P."/>
            <person name="Findley K."/>
            <person name="Foster B."/>
            <person name="Gaskell J."/>
            <person name="Glotzer D."/>
            <person name="Gorecki P."/>
            <person name="Heitman J."/>
            <person name="Hesse C."/>
            <person name="Hori C."/>
            <person name="Igarashi K."/>
            <person name="Jurgens J.A."/>
            <person name="Kallen N."/>
            <person name="Kersten P."/>
            <person name="Kohler A."/>
            <person name="Kuees U."/>
            <person name="Kumar T.K.A."/>
            <person name="Kuo A."/>
            <person name="LaButti K."/>
            <person name="Larrondo L.F."/>
            <person name="Lindquist E."/>
            <person name="Ling A."/>
            <person name="Lombard V."/>
            <person name="Lucas S."/>
            <person name="Lundell T."/>
            <person name="Martin R."/>
            <person name="McLaughlin D.J."/>
            <person name="Morgenstern I."/>
            <person name="Morin E."/>
            <person name="Murat C."/>
            <person name="Nagy L.G."/>
            <person name="Nolan M."/>
            <person name="Ohm R.A."/>
            <person name="Patyshakuliyeva A."/>
            <person name="Rokas A."/>
            <person name="Ruiz-Duenas F.J."/>
            <person name="Sabat G."/>
            <person name="Salamov A."/>
            <person name="Samejima M."/>
            <person name="Schmutz J."/>
            <person name="Slot J.C."/>
            <person name="St John F."/>
            <person name="Stenlid J."/>
            <person name="Sun H."/>
            <person name="Sun S."/>
            <person name="Syed K."/>
            <person name="Tsang A."/>
            <person name="Wiebenga A."/>
            <person name="Young D."/>
            <person name="Pisabarro A."/>
            <person name="Eastwood D.C."/>
            <person name="Martin F."/>
            <person name="Cullen D."/>
            <person name="Grigoriev I.V."/>
            <person name="Hibbett D.S."/>
        </authorList>
    </citation>
    <scope>NUCLEOTIDE SEQUENCE</scope>
    <source>
        <strain evidence="2">FP-58527</strain>
    </source>
</reference>
<accession>S8FM31</accession>
<protein>
    <submittedName>
        <fullName evidence="1">Uncharacterized protein</fullName>
    </submittedName>
</protein>